<dbReference type="InterPro" id="IPR025110">
    <property type="entry name" value="AMP-bd_C"/>
</dbReference>
<dbReference type="PROSITE" id="PS00455">
    <property type="entry name" value="AMP_BINDING"/>
    <property type="match status" value="1"/>
</dbReference>
<dbReference type="InterPro" id="IPR042099">
    <property type="entry name" value="ANL_N_sf"/>
</dbReference>
<feature type="domain" description="AMP-dependent synthetase/ligase" evidence="3">
    <location>
        <begin position="30"/>
        <end position="395"/>
    </location>
</feature>
<evidence type="ECO:0000259" key="3">
    <source>
        <dbReference type="Pfam" id="PF00501"/>
    </source>
</evidence>
<keyword evidence="2 5" id="KW-0436">Ligase</keyword>
<accession>A0A090DK75</accession>
<reference evidence="6" key="1">
    <citation type="submission" date="2014-08" db="EMBL/GenBank/DDBJ databases">
        <authorList>
            <person name="Moulin L."/>
        </authorList>
    </citation>
    <scope>NUCLEOTIDE SEQUENCE [LARGE SCALE GENOMIC DNA]</scope>
</reference>
<evidence type="ECO:0000313" key="5">
    <source>
        <dbReference type="EMBL" id="CDX13906.1"/>
    </source>
</evidence>
<dbReference type="Gene3D" id="3.40.50.12780">
    <property type="entry name" value="N-terminal domain of ligase-like"/>
    <property type="match status" value="1"/>
</dbReference>
<dbReference type="InterPro" id="IPR045851">
    <property type="entry name" value="AMP-bd_C_sf"/>
</dbReference>
<gene>
    <name evidence="5" type="ORF">MPL3356_150120</name>
</gene>
<dbReference type="GO" id="GO:0006631">
    <property type="term" value="P:fatty acid metabolic process"/>
    <property type="evidence" value="ECO:0007669"/>
    <property type="project" value="TreeGrafter"/>
</dbReference>
<dbReference type="GO" id="GO:0031956">
    <property type="term" value="F:medium-chain fatty acid-CoA ligase activity"/>
    <property type="evidence" value="ECO:0007669"/>
    <property type="project" value="TreeGrafter"/>
</dbReference>
<evidence type="ECO:0000256" key="1">
    <source>
        <dbReference type="ARBA" id="ARBA00006432"/>
    </source>
</evidence>
<dbReference type="Gene3D" id="3.30.300.30">
    <property type="match status" value="1"/>
</dbReference>
<proteinExistence type="inferred from homology"/>
<keyword evidence="6" id="KW-1185">Reference proteome</keyword>
<name>A0A090DK75_MESPL</name>
<dbReference type="PANTHER" id="PTHR43201">
    <property type="entry name" value="ACYL-COA SYNTHETASE"/>
    <property type="match status" value="1"/>
</dbReference>
<dbReference type="Pfam" id="PF13193">
    <property type="entry name" value="AMP-binding_C"/>
    <property type="match status" value="1"/>
</dbReference>
<feature type="domain" description="AMP-binding enzyme C-terminal" evidence="4">
    <location>
        <begin position="445"/>
        <end position="521"/>
    </location>
</feature>
<sequence>MTMLDLAPSFHIPGQHDDDLENRVLPKILRMQAERLGDSPFIDICGRSASFEEMQVASARLARGLRGLGIGKSDRVAMLLPNCFELVATWFAVSSLGAIEVPSNPGLKGDLLCHNLNNCGAEVLVADANALEELARVQDRLPDLRTLVLIGVDPGEARAAGIRIGRIVSFEECMAGQPDFDLADIHYSDPMAILYTSGTTGPSKGALMSHHHCYSWAAGMALNLGYTTGDSYFSALPLFHTDAQMFGVYLPLIYGTRATLVDGFSASRFWEQVRASGATATNLLGAMAVILSRQPPSDGDGANPVRICQCIPMVPDKQAFERRFGMRLVTGYGQTETGFVTLDTVDETKEGSCGRPHPDWEVAIVDDKDRPLPHGCVGEIVSRPRKSWSMFSGYYRADAKTVQTLRNLWYHSGDAGCLDADGWLYFKHRLNEAIRRRGENISAYEVETVAEKHPEIVESAAFGIPSEFTEEDIMVVAQRRAGSTLEAAELLAHFRALAPRHMVPRYIEITDMPLPRTPTEKIARTALRQQGVGAATFDRGER</sequence>
<organism evidence="5 6">
    <name type="scientific">Mesorhizobium plurifarium</name>
    <dbReference type="NCBI Taxonomy" id="69974"/>
    <lineage>
        <taxon>Bacteria</taxon>
        <taxon>Pseudomonadati</taxon>
        <taxon>Pseudomonadota</taxon>
        <taxon>Alphaproteobacteria</taxon>
        <taxon>Hyphomicrobiales</taxon>
        <taxon>Phyllobacteriaceae</taxon>
        <taxon>Mesorhizobium</taxon>
    </lineage>
</organism>
<dbReference type="SUPFAM" id="SSF56801">
    <property type="entry name" value="Acetyl-CoA synthetase-like"/>
    <property type="match status" value="1"/>
</dbReference>
<evidence type="ECO:0000256" key="2">
    <source>
        <dbReference type="ARBA" id="ARBA00022598"/>
    </source>
</evidence>
<protein>
    <submittedName>
        <fullName evidence="5">Putative ligase</fullName>
    </submittedName>
</protein>
<dbReference type="AlphaFoldDB" id="A0A090DK75"/>
<dbReference type="Proteomes" id="UP000045285">
    <property type="component" value="Unassembled WGS sequence"/>
</dbReference>
<dbReference type="InterPro" id="IPR020845">
    <property type="entry name" value="AMP-binding_CS"/>
</dbReference>
<evidence type="ECO:0000259" key="4">
    <source>
        <dbReference type="Pfam" id="PF13193"/>
    </source>
</evidence>
<dbReference type="PANTHER" id="PTHR43201:SF5">
    <property type="entry name" value="MEDIUM-CHAIN ACYL-COA LIGASE ACSF2, MITOCHONDRIAL"/>
    <property type="match status" value="1"/>
</dbReference>
<dbReference type="InterPro" id="IPR000873">
    <property type="entry name" value="AMP-dep_synth/lig_dom"/>
</dbReference>
<evidence type="ECO:0000313" key="6">
    <source>
        <dbReference type="Proteomes" id="UP000045285"/>
    </source>
</evidence>
<comment type="similarity">
    <text evidence="1">Belongs to the ATP-dependent AMP-binding enzyme family.</text>
</comment>
<dbReference type="EMBL" id="CCMZ01000007">
    <property type="protein sequence ID" value="CDX13906.1"/>
    <property type="molecule type" value="Genomic_DNA"/>
</dbReference>
<dbReference type="STRING" id="69974.MPLDJ20_20436"/>
<dbReference type="Pfam" id="PF00501">
    <property type="entry name" value="AMP-binding"/>
    <property type="match status" value="1"/>
</dbReference>